<evidence type="ECO:0000313" key="2">
    <source>
        <dbReference type="EMBL" id="GGC89008.1"/>
    </source>
</evidence>
<keyword evidence="3" id="KW-1185">Reference proteome</keyword>
<proteinExistence type="predicted"/>
<name>A0ABQ1P1U6_9GAMM</name>
<comment type="caution">
    <text evidence="2">The sequence shown here is derived from an EMBL/GenBank/DDBJ whole genome shotgun (WGS) entry which is preliminary data.</text>
</comment>
<dbReference type="RefSeq" id="WP_150277324.1">
    <property type="nucleotide sequence ID" value="NZ_BMFF01000001.1"/>
</dbReference>
<evidence type="ECO:0008006" key="4">
    <source>
        <dbReference type="Google" id="ProtNLM"/>
    </source>
</evidence>
<gene>
    <name evidence="2" type="ORF">GCM10007418_05850</name>
</gene>
<sequence length="124" mass="13347">MQQTPKVNQAPNVQGFERFASVAGGLLLLGKGIRRGGLMGIVEFAIGGMVLARGASGQCELKRAMSELETKHSGQSHNQDIERYSHMPMDSEVHSPDFESDSATMPDATQMGNEARADRLSGNN</sequence>
<protein>
    <recommendedName>
        <fullName evidence="4">DUF2892 domain-containing protein</fullName>
    </recommendedName>
</protein>
<feature type="compositionally biased region" description="Basic and acidic residues" evidence="1">
    <location>
        <begin position="88"/>
        <end position="97"/>
    </location>
</feature>
<dbReference type="EMBL" id="BMFF01000001">
    <property type="protein sequence ID" value="GGC89008.1"/>
    <property type="molecule type" value="Genomic_DNA"/>
</dbReference>
<reference evidence="3" key="1">
    <citation type="journal article" date="2019" name="Int. J. Syst. Evol. Microbiol.">
        <title>The Global Catalogue of Microorganisms (GCM) 10K type strain sequencing project: providing services to taxonomists for standard genome sequencing and annotation.</title>
        <authorList>
            <consortium name="The Broad Institute Genomics Platform"/>
            <consortium name="The Broad Institute Genome Sequencing Center for Infectious Disease"/>
            <person name="Wu L."/>
            <person name="Ma J."/>
        </authorList>
    </citation>
    <scope>NUCLEOTIDE SEQUENCE [LARGE SCALE GENOMIC DNA]</scope>
    <source>
        <strain evidence="3">CGMCC 1.12482</strain>
    </source>
</reference>
<evidence type="ECO:0000313" key="3">
    <source>
        <dbReference type="Proteomes" id="UP000638188"/>
    </source>
</evidence>
<evidence type="ECO:0000256" key="1">
    <source>
        <dbReference type="SAM" id="MobiDB-lite"/>
    </source>
</evidence>
<dbReference type="Proteomes" id="UP000638188">
    <property type="component" value="Unassembled WGS sequence"/>
</dbReference>
<accession>A0ABQ1P1U6</accession>
<organism evidence="2 3">
    <name type="scientific">Halopseudomonas salina</name>
    <dbReference type="NCBI Taxonomy" id="1323744"/>
    <lineage>
        <taxon>Bacteria</taxon>
        <taxon>Pseudomonadati</taxon>
        <taxon>Pseudomonadota</taxon>
        <taxon>Gammaproteobacteria</taxon>
        <taxon>Pseudomonadales</taxon>
        <taxon>Pseudomonadaceae</taxon>
        <taxon>Halopseudomonas</taxon>
    </lineage>
</organism>
<feature type="compositionally biased region" description="Basic and acidic residues" evidence="1">
    <location>
        <begin position="115"/>
        <end position="124"/>
    </location>
</feature>
<feature type="region of interest" description="Disordered" evidence="1">
    <location>
        <begin position="88"/>
        <end position="124"/>
    </location>
</feature>